<name>J3MLU4_ORYBR</name>
<accession>J3MLU4</accession>
<dbReference type="InterPro" id="IPR036047">
    <property type="entry name" value="F-box-like_dom_sf"/>
</dbReference>
<dbReference type="SUPFAM" id="SSF81383">
    <property type="entry name" value="F-box domain"/>
    <property type="match status" value="1"/>
</dbReference>
<evidence type="ECO:0008006" key="4">
    <source>
        <dbReference type="Google" id="ProtNLM"/>
    </source>
</evidence>
<dbReference type="Gramene" id="OB07G23760.1">
    <property type="protein sequence ID" value="OB07G23760.1"/>
    <property type="gene ID" value="OB07G23760"/>
</dbReference>
<evidence type="ECO:0000256" key="1">
    <source>
        <dbReference type="SAM" id="MobiDB-lite"/>
    </source>
</evidence>
<dbReference type="AlphaFoldDB" id="J3MLU4"/>
<dbReference type="EnsemblPlants" id="OB07G23760.1">
    <property type="protein sequence ID" value="OB07G23760.1"/>
    <property type="gene ID" value="OB07G23760"/>
</dbReference>
<organism evidence="2">
    <name type="scientific">Oryza brachyantha</name>
    <name type="common">malo sina</name>
    <dbReference type="NCBI Taxonomy" id="4533"/>
    <lineage>
        <taxon>Eukaryota</taxon>
        <taxon>Viridiplantae</taxon>
        <taxon>Streptophyta</taxon>
        <taxon>Embryophyta</taxon>
        <taxon>Tracheophyta</taxon>
        <taxon>Spermatophyta</taxon>
        <taxon>Magnoliopsida</taxon>
        <taxon>Liliopsida</taxon>
        <taxon>Poales</taxon>
        <taxon>Poaceae</taxon>
        <taxon>BOP clade</taxon>
        <taxon>Oryzoideae</taxon>
        <taxon>Oryzeae</taxon>
        <taxon>Oryzinae</taxon>
        <taxon>Oryza</taxon>
    </lineage>
</organism>
<dbReference type="HOGENOM" id="CLU_1589012_0_0_1"/>
<dbReference type="Proteomes" id="UP000006038">
    <property type="component" value="Chromosome 7"/>
</dbReference>
<evidence type="ECO:0000313" key="3">
    <source>
        <dbReference type="Proteomes" id="UP000006038"/>
    </source>
</evidence>
<evidence type="ECO:0000313" key="2">
    <source>
        <dbReference type="EnsemblPlants" id="OB07G23760.1"/>
    </source>
</evidence>
<feature type="compositionally biased region" description="Basic and acidic residues" evidence="1">
    <location>
        <begin position="31"/>
        <end position="52"/>
    </location>
</feature>
<keyword evidence="3" id="KW-1185">Reference proteome</keyword>
<feature type="region of interest" description="Disordered" evidence="1">
    <location>
        <begin position="1"/>
        <end position="79"/>
    </location>
</feature>
<reference evidence="2" key="1">
    <citation type="journal article" date="2013" name="Nat. Commun.">
        <title>Whole-genome sequencing of Oryza brachyantha reveals mechanisms underlying Oryza genome evolution.</title>
        <authorList>
            <person name="Chen J."/>
            <person name="Huang Q."/>
            <person name="Gao D."/>
            <person name="Wang J."/>
            <person name="Lang Y."/>
            <person name="Liu T."/>
            <person name="Li B."/>
            <person name="Bai Z."/>
            <person name="Luis Goicoechea J."/>
            <person name="Liang C."/>
            <person name="Chen C."/>
            <person name="Zhang W."/>
            <person name="Sun S."/>
            <person name="Liao Y."/>
            <person name="Zhang X."/>
            <person name="Yang L."/>
            <person name="Song C."/>
            <person name="Wang M."/>
            <person name="Shi J."/>
            <person name="Liu G."/>
            <person name="Liu J."/>
            <person name="Zhou H."/>
            <person name="Zhou W."/>
            <person name="Yu Q."/>
            <person name="An N."/>
            <person name="Chen Y."/>
            <person name="Cai Q."/>
            <person name="Wang B."/>
            <person name="Liu B."/>
            <person name="Min J."/>
            <person name="Huang Y."/>
            <person name="Wu H."/>
            <person name="Li Z."/>
            <person name="Zhang Y."/>
            <person name="Yin Y."/>
            <person name="Song W."/>
            <person name="Jiang J."/>
            <person name="Jackson S.A."/>
            <person name="Wing R.A."/>
            <person name="Wang J."/>
            <person name="Chen M."/>
        </authorList>
    </citation>
    <scope>NUCLEOTIDE SEQUENCE [LARGE SCALE GENOMIC DNA]</scope>
    <source>
        <strain evidence="2">cv. IRGC 101232</strain>
    </source>
</reference>
<proteinExistence type="predicted"/>
<reference evidence="2" key="2">
    <citation type="submission" date="2013-04" db="UniProtKB">
        <authorList>
            <consortium name="EnsemblPlants"/>
        </authorList>
    </citation>
    <scope>IDENTIFICATION</scope>
</reference>
<sequence length="168" mass="17290">MVVLVPFDGGEADGVSSTAAPDPFPVDGNGDGDRRDRGGEGESGDRRDRGGEGDSAGHISGDGDNAALVHAAGDGGGGRDRLSDLSNDLLACILAGLRDTHAAATTNVLSRRWHRVWTPPLLNRLCPSSKPSLPNPASSNPNAMVVLVPFDGAKQMAVAPRPPPIPFP</sequence>
<protein>
    <recommendedName>
        <fullName evidence="4">F-box domain-containing protein</fullName>
    </recommendedName>
</protein>